<sequence>MCCPRSVHCVLNGNEISTNTISKSPSMMRLNVRQYLLL</sequence>
<dbReference type="AlphaFoldDB" id="A0A914RIY4"/>
<name>A0A914RIY4_PAREQ</name>
<reference evidence="2" key="1">
    <citation type="submission" date="2022-11" db="UniProtKB">
        <authorList>
            <consortium name="WormBaseParasite"/>
        </authorList>
    </citation>
    <scope>IDENTIFICATION</scope>
</reference>
<dbReference type="Proteomes" id="UP000887564">
    <property type="component" value="Unplaced"/>
</dbReference>
<evidence type="ECO:0000313" key="1">
    <source>
        <dbReference type="Proteomes" id="UP000887564"/>
    </source>
</evidence>
<keyword evidence="1" id="KW-1185">Reference proteome</keyword>
<accession>A0A914RIY4</accession>
<proteinExistence type="predicted"/>
<protein>
    <submittedName>
        <fullName evidence="2">Uncharacterized protein</fullName>
    </submittedName>
</protein>
<evidence type="ECO:0000313" key="2">
    <source>
        <dbReference type="WBParaSite" id="PEQ_0000175201-mRNA-1"/>
    </source>
</evidence>
<organism evidence="1 2">
    <name type="scientific">Parascaris equorum</name>
    <name type="common">Equine roundworm</name>
    <dbReference type="NCBI Taxonomy" id="6256"/>
    <lineage>
        <taxon>Eukaryota</taxon>
        <taxon>Metazoa</taxon>
        <taxon>Ecdysozoa</taxon>
        <taxon>Nematoda</taxon>
        <taxon>Chromadorea</taxon>
        <taxon>Rhabditida</taxon>
        <taxon>Spirurina</taxon>
        <taxon>Ascaridomorpha</taxon>
        <taxon>Ascaridoidea</taxon>
        <taxon>Ascarididae</taxon>
        <taxon>Parascaris</taxon>
    </lineage>
</organism>
<dbReference type="WBParaSite" id="PEQ_0000175201-mRNA-1">
    <property type="protein sequence ID" value="PEQ_0000175201-mRNA-1"/>
    <property type="gene ID" value="PEQ_0000175201"/>
</dbReference>